<evidence type="ECO:0000256" key="1">
    <source>
        <dbReference type="SAM" id="MobiDB-lite"/>
    </source>
</evidence>
<protein>
    <submittedName>
        <fullName evidence="3">Uncharacterized protein LOC106745481</fullName>
    </submittedName>
</protein>
<dbReference type="RefSeq" id="XP_014476604.1">
    <property type="nucleotide sequence ID" value="XM_014621118.1"/>
</dbReference>
<dbReference type="KEGG" id="dqu:106745481"/>
<reference evidence="3" key="1">
    <citation type="submission" date="2025-08" db="UniProtKB">
        <authorList>
            <consortium name="RefSeq"/>
        </authorList>
    </citation>
    <scope>IDENTIFICATION</scope>
</reference>
<feature type="compositionally biased region" description="Pro residues" evidence="1">
    <location>
        <begin position="803"/>
        <end position="818"/>
    </location>
</feature>
<sequence>MFSRATKLIVRSFGPRQFHIGRQNLKNAFTGDAGEISWTLSQLLRNSTKLNVLALYDLTAVIKPLPNQHRIRNYCDQPFIPTHLKDANRKKSSSIEDSSSVITINNAKKVGDSSILNFFNRQADNGKGEIKEIMEALYRLPIAEGVPTLNNSSMPNEITKAGNARSGLRPHARLLDEIGPNGTRTQQRDCATIRKWLPDLTCSPFQGYVNFIATTETSRRHLPIEDNGKIGNSVRDAKENNCRSLPSTSLSDDGKPTRLIGKFNNTGIVSDAKTLRRTETLTSRLMSGTLLNNKPKCLRDICGQSGGFCGWLPTRTFVSATNDWIPINREGNRFWGRSRIEDLQDNAIIPDVVKGETGTQRTWFGEESVLSNSHAQIRSRSTTILDSHHRGNIPVVNEALAVPVYDAPPARTVLFTSKEFCDSKSNIRRKLEKICAALSRLRKRKDKDDICEKRQKSCSTAEETCQERREACEGRSTDCSARCEQACGKQTTVLCSGGKSSSCGVKDDRDVCETRKEKCSQKRSWCKGNNNCGAKVDPCKKKAPCNDSKKDTCGKTKEERCGKRENRHTMCKDKKKKVCFDIKKARPQPKEEECPPLRLKTESSDGRFRERGTIGERREGSSPPARSAVELSVNGRSIERGESEANRGPLYTIASSRRRYDSRQPEEPGLSCGDRSSNDNYFPQGEDFEDEIVRDDHRNTSERTREKEPRQFDDESDNFAPTLLMLRNDEGRVGGDALTRFITHTYSSSVTEAGHAMSKGAFEKDAVEKLQILIEKAIGGTGLRLGESDCGEGPPVRPTKNPCDPPKGPCRPSDPPGYPASKPQRKPKRKPFCVKCPPKKPCKNNSC</sequence>
<dbReference type="Proteomes" id="UP000515204">
    <property type="component" value="Unplaced"/>
</dbReference>
<organism evidence="2 3">
    <name type="scientific">Dinoponera quadriceps</name>
    <name type="common">South American ant</name>
    <dbReference type="NCBI Taxonomy" id="609295"/>
    <lineage>
        <taxon>Eukaryota</taxon>
        <taxon>Metazoa</taxon>
        <taxon>Ecdysozoa</taxon>
        <taxon>Arthropoda</taxon>
        <taxon>Hexapoda</taxon>
        <taxon>Insecta</taxon>
        <taxon>Pterygota</taxon>
        <taxon>Neoptera</taxon>
        <taxon>Endopterygota</taxon>
        <taxon>Hymenoptera</taxon>
        <taxon>Apocrita</taxon>
        <taxon>Aculeata</taxon>
        <taxon>Formicoidea</taxon>
        <taxon>Formicidae</taxon>
        <taxon>Ponerinae</taxon>
        <taxon>Ponerini</taxon>
        <taxon>Dinoponera</taxon>
    </lineage>
</organism>
<dbReference type="OrthoDB" id="10249612at2759"/>
<feature type="region of interest" description="Disordered" evidence="1">
    <location>
        <begin position="782"/>
        <end position="832"/>
    </location>
</feature>
<name>A0A6P3XFE3_DINQU</name>
<gene>
    <name evidence="3" type="primary">LOC106745481</name>
</gene>
<evidence type="ECO:0000313" key="3">
    <source>
        <dbReference type="RefSeq" id="XP_014476604.1"/>
    </source>
</evidence>
<dbReference type="AlphaFoldDB" id="A0A6P3XFE3"/>
<accession>A0A6P3XFE3</accession>
<feature type="compositionally biased region" description="Basic residues" evidence="1">
    <location>
        <begin position="823"/>
        <end position="832"/>
    </location>
</feature>
<feature type="compositionally biased region" description="Basic and acidic residues" evidence="1">
    <location>
        <begin position="694"/>
        <end position="713"/>
    </location>
</feature>
<keyword evidence="2" id="KW-1185">Reference proteome</keyword>
<feature type="region of interest" description="Disordered" evidence="1">
    <location>
        <begin position="589"/>
        <end position="719"/>
    </location>
</feature>
<feature type="compositionally biased region" description="Basic and acidic residues" evidence="1">
    <location>
        <begin position="589"/>
        <end position="620"/>
    </location>
</feature>
<proteinExistence type="predicted"/>
<dbReference type="GeneID" id="106745481"/>
<evidence type="ECO:0000313" key="2">
    <source>
        <dbReference type="Proteomes" id="UP000515204"/>
    </source>
</evidence>